<evidence type="ECO:0000313" key="1">
    <source>
        <dbReference type="EMBL" id="KAJ5159556.1"/>
    </source>
</evidence>
<comment type="caution">
    <text evidence="1">The sequence shown here is derived from an EMBL/GenBank/DDBJ whole genome shotgun (WGS) entry which is preliminary data.</text>
</comment>
<reference evidence="1" key="2">
    <citation type="journal article" date="2023" name="IMA Fungus">
        <title>Comparative genomic study of the Penicillium genus elucidates a diverse pangenome and 15 lateral gene transfer events.</title>
        <authorList>
            <person name="Petersen C."/>
            <person name="Sorensen T."/>
            <person name="Nielsen M.R."/>
            <person name="Sondergaard T.E."/>
            <person name="Sorensen J.L."/>
            <person name="Fitzpatrick D.A."/>
            <person name="Frisvad J.C."/>
            <person name="Nielsen K.L."/>
        </authorList>
    </citation>
    <scope>NUCLEOTIDE SEQUENCE</scope>
    <source>
        <strain evidence="1">IBT 26290</strain>
    </source>
</reference>
<organism evidence="1 2">
    <name type="scientific">Penicillium canariense</name>
    <dbReference type="NCBI Taxonomy" id="189055"/>
    <lineage>
        <taxon>Eukaryota</taxon>
        <taxon>Fungi</taxon>
        <taxon>Dikarya</taxon>
        <taxon>Ascomycota</taxon>
        <taxon>Pezizomycotina</taxon>
        <taxon>Eurotiomycetes</taxon>
        <taxon>Eurotiomycetidae</taxon>
        <taxon>Eurotiales</taxon>
        <taxon>Aspergillaceae</taxon>
        <taxon>Penicillium</taxon>
    </lineage>
</organism>
<dbReference type="GeneID" id="81427861"/>
<protein>
    <submittedName>
        <fullName evidence="1">Uncharacterized protein</fullName>
    </submittedName>
</protein>
<gene>
    <name evidence="1" type="ORF">N7482_006560</name>
</gene>
<dbReference type="AlphaFoldDB" id="A0A9W9LJR8"/>
<dbReference type="OrthoDB" id="76567at2759"/>
<keyword evidence="2" id="KW-1185">Reference proteome</keyword>
<name>A0A9W9LJR8_9EURO</name>
<evidence type="ECO:0000313" key="2">
    <source>
        <dbReference type="Proteomes" id="UP001149163"/>
    </source>
</evidence>
<dbReference type="RefSeq" id="XP_056541114.1">
    <property type="nucleotide sequence ID" value="XM_056688685.1"/>
</dbReference>
<proteinExistence type="predicted"/>
<dbReference type="EMBL" id="JAPQKN010000004">
    <property type="protein sequence ID" value="KAJ5159556.1"/>
    <property type="molecule type" value="Genomic_DNA"/>
</dbReference>
<dbReference type="Proteomes" id="UP001149163">
    <property type="component" value="Unassembled WGS sequence"/>
</dbReference>
<accession>A0A9W9LJR8</accession>
<sequence length="295" mass="33496">MSNDLHATQYDSGSSPRFLENLPSSIRRYPYPGRQKLRQIYDLEFDRFQLLTCHLPSDHSQHRSDGSATEYILFDIDPTTLEHDIFNPNVTPIPFRCSSFDITKGLLLVKMVTEEHSQAAHAMNQAISKALQPMKLETTIQAFSGVTIRSDGRGKEADYGWGPLRPPPGYARKPTIALEVTVSETPAKIRQDVLFWLDPNRGNANIAITLRVNRNKPLITIEKWEYQNQQSQRMQHITIAEDPNGERVTVSGSPLTIPFHLLFRRPTSSPVETDISIGQKELKDIAESIWAVQEF</sequence>
<reference evidence="1" key="1">
    <citation type="submission" date="2022-11" db="EMBL/GenBank/DDBJ databases">
        <authorList>
            <person name="Petersen C."/>
        </authorList>
    </citation>
    <scope>NUCLEOTIDE SEQUENCE</scope>
    <source>
        <strain evidence="1">IBT 26290</strain>
    </source>
</reference>